<organism evidence="3 4">
    <name type="scientific">Halovenus aranensis</name>
    <dbReference type="NCBI Taxonomy" id="890420"/>
    <lineage>
        <taxon>Archaea</taxon>
        <taxon>Methanobacteriati</taxon>
        <taxon>Methanobacteriota</taxon>
        <taxon>Stenosarchaea group</taxon>
        <taxon>Halobacteria</taxon>
        <taxon>Halobacteriales</taxon>
        <taxon>Haloarculaceae</taxon>
        <taxon>Halovenus</taxon>
    </lineage>
</organism>
<dbReference type="Gene3D" id="2.60.40.10">
    <property type="entry name" value="Immunoglobulins"/>
    <property type="match status" value="5"/>
</dbReference>
<keyword evidence="1" id="KW-0812">Transmembrane</keyword>
<dbReference type="InterPro" id="IPR002035">
    <property type="entry name" value="VWF_A"/>
</dbReference>
<accession>A0A1G8RXP4</accession>
<dbReference type="STRING" id="890420.SAMN05216226_101160"/>
<evidence type="ECO:0000313" key="4">
    <source>
        <dbReference type="Proteomes" id="UP000198856"/>
    </source>
</evidence>
<evidence type="ECO:0000256" key="1">
    <source>
        <dbReference type="SAM" id="Phobius"/>
    </source>
</evidence>
<dbReference type="Pfam" id="PF07705">
    <property type="entry name" value="CARDB"/>
    <property type="match status" value="1"/>
</dbReference>
<dbReference type="EMBL" id="FNFC01000001">
    <property type="protein sequence ID" value="SDJ21305.1"/>
    <property type="molecule type" value="Genomic_DNA"/>
</dbReference>
<evidence type="ECO:0000313" key="3">
    <source>
        <dbReference type="EMBL" id="SDJ21305.1"/>
    </source>
</evidence>
<dbReference type="Pfam" id="PF00092">
    <property type="entry name" value="VWA"/>
    <property type="match status" value="1"/>
</dbReference>
<proteinExistence type="predicted"/>
<gene>
    <name evidence="3" type="ORF">SAMN05216226_101160</name>
</gene>
<dbReference type="SUPFAM" id="SSF53300">
    <property type="entry name" value="vWA-like"/>
    <property type="match status" value="1"/>
</dbReference>
<dbReference type="SMART" id="SM00327">
    <property type="entry name" value="VWA"/>
    <property type="match status" value="1"/>
</dbReference>
<keyword evidence="1" id="KW-0472">Membrane</keyword>
<dbReference type="Proteomes" id="UP000198856">
    <property type="component" value="Unassembled WGS sequence"/>
</dbReference>
<feature type="domain" description="VWFA" evidence="2">
    <location>
        <begin position="1044"/>
        <end position="1302"/>
    </location>
</feature>
<keyword evidence="1" id="KW-1133">Transmembrane helix</keyword>
<dbReference type="Gene3D" id="3.40.50.410">
    <property type="entry name" value="von Willebrand factor, type A domain"/>
    <property type="match status" value="1"/>
</dbReference>
<dbReference type="InterPro" id="IPR036465">
    <property type="entry name" value="vWFA_dom_sf"/>
</dbReference>
<sequence length="1886" mass="201399">MMREGAPGGERAVSEIYGTFLIIAVVFLMALVLVGVGMFAFEDITEDADNEVVQQSILEFDERVSELTAQDVEGSTSIEFPDGTASDINAQSGHGNVNITIKTHEAYWDATDSPGALLEDADNQTASYSVTLGSLVYENNDGKITAYQGGAVWEKQSGDVSLVSPPDLYADNQTLELSFVDISSIDLVQDGNEISLRKQPGAGSAAENITELVEQQMRSQYPDGRYVANATVSLNITSAFAEGWAEYAESNLGADTDVHEASEVDGDRPVAEIDLGTYGEQNTINQSREYAENVTYTGLGEFAQDLYDNGTDDAWTADIANQSNAAFNVTAPGWDTKKYTVGILYNNDTRGNGPEWWAYNGTDGRWWNVEDPHAAPLNTSMIPESVVDASQTDPGEDKFGVAADTWGCVVATGDAHDPDDFRAFVPNATEYTASSSNGCLESPVGVNTSENWKDYVGDFETDFVIDDFRTKIYNGSGVLVHDSSGGPTLDPNTDALEPGYEVEMTLNWTNEGYRNATAGESPVAFVYDEKNKSETSITLPSDPWIVWGERVGTDKGENDSRTFSFPVENADSVYEFWVGAGTKHDGVEPSATWEVQVDTPSTFEPSDISVDDAGAVEGDEVEVSVDINNTGSTGDSQTVFLWGSTPTDEEKHLINSTELTLPPDPPNNTTTETFTWTTQEGRESDWENVTVKAPVSGTKAAANISVDPASSDPAEFTIESVSFNGTALSDGDFAGTVEEGEDAVVILNVNNTGGKEGIQQVTLDRDGIDDDDSARTNSTTLELAPGDSPKQVALEWKTIPGDASGDPYTLKLQTDDDEFTFELTVLQRTDGSEFDVNIASVSDPVLAGDTMFVNGTVTNTGEDDTQTLYLKTVGIPDQQSVAVDTGETKPFNMSWETGSGDVGTHNVTVLADDDRDTAENVSVEPRDLGEAEFDVSIESTTTPVTEGEPLAVDINVTNTGTAPGATVVALKDFDDKFVNVTSEELSFAEGESKQVTLTWYTLVGLVEGDASVTDEITVDADGQNATDTASVTVKPRNATRLPADVVFAIDETGSMGDPDYFPEKVDTDPPKSGTLTVPEDEMWLVTADESSCPGFFCDVFNDGYFVTGQTINFSAYNYDDWTNWEIEKYDYPSTGSDKNIERVPAVWTALSAMNKTLDRAAAMQYDTSQNFLTGLGDIAEVNESLRVAPGGNTDIAGAISAAENKLVSETDLDYGNPDSDRYQTVILLTDGIDNSGADPVSVANETNMSHGSQPLDFSVYTVGFGNADEEVLKDVARYAGNGDGNYTKADNPEELAGIFEGLIKEITEEKEPEVAINSAEINGSEDIAEGETVTIEAEIENAGEGVGDVPVTLLDWEGNPVDSTLVNVSSAGLASGESKTVQLSWDTTGVLDGDINTDNVTVVASGNENPTAVTVEDKSAFFDVGIQSVDDGVEEGETVTVNVSVENTDNAPDTQTLWLEYQDESGNNQTLATSAPVELDGGENTSTSIDWQTGIGDGDIESITVHSENDMEAIPVDVKRKEVTEAEFAVDITTTASPVTIGDQLDVTAEIENVNGTDETYPGQVVLTVGSVEKDSKIVALSDGESTTETFTWWTDDTGDSIDVEVRAATDGGENSSSEEVTVDDVDNKEETFKISDVATNADDGVDSITEDETLTVDIDVKNDGDGAGSQTLIVRRNDSGQGERTDVTTVDTGTIPEDSTETVTVSLSPSDFSAETDKIIVESEDDFSGMQTVDIEPTDDTQVNIDIDEDAIAATDQAQAVEAGEPISVPVEITNGGSTDITEDLFVSLDAVLSPKSIEQSPANFTVLNIGTLAPENTTTATLVWDTTGAGWDDDHWQLTVESEGESDIVQVYVDELDGALPGGPDFGGIGSGIDFTIDDIEVAE</sequence>
<dbReference type="PROSITE" id="PS50234">
    <property type="entry name" value="VWFA"/>
    <property type="match status" value="1"/>
</dbReference>
<protein>
    <submittedName>
        <fullName evidence="3">CARDB protein</fullName>
    </submittedName>
</protein>
<dbReference type="InterPro" id="IPR013783">
    <property type="entry name" value="Ig-like_fold"/>
</dbReference>
<keyword evidence="4" id="KW-1185">Reference proteome</keyword>
<feature type="transmembrane region" description="Helical" evidence="1">
    <location>
        <begin position="20"/>
        <end position="41"/>
    </location>
</feature>
<dbReference type="CDD" id="cd00198">
    <property type="entry name" value="vWFA"/>
    <property type="match status" value="1"/>
</dbReference>
<name>A0A1G8RXP4_9EURY</name>
<reference evidence="3 4" key="1">
    <citation type="submission" date="2016-10" db="EMBL/GenBank/DDBJ databases">
        <authorList>
            <person name="de Groot N.N."/>
        </authorList>
    </citation>
    <scope>NUCLEOTIDE SEQUENCE [LARGE SCALE GENOMIC DNA]</scope>
    <source>
        <strain evidence="3 4">IBRC-M10015</strain>
    </source>
</reference>
<evidence type="ECO:0000259" key="2">
    <source>
        <dbReference type="PROSITE" id="PS50234"/>
    </source>
</evidence>
<dbReference type="InterPro" id="IPR011635">
    <property type="entry name" value="CARDB"/>
</dbReference>